<dbReference type="PANTHER" id="PTHR12299:SF17">
    <property type="entry name" value="AT19571P-RELATED"/>
    <property type="match status" value="1"/>
</dbReference>
<feature type="compositionally biased region" description="Polar residues" evidence="1">
    <location>
        <begin position="268"/>
        <end position="281"/>
    </location>
</feature>
<feature type="compositionally biased region" description="Basic and acidic residues" evidence="1">
    <location>
        <begin position="108"/>
        <end position="126"/>
    </location>
</feature>
<evidence type="ECO:0000313" key="4">
    <source>
        <dbReference type="Proteomes" id="UP001157974"/>
    </source>
</evidence>
<evidence type="ECO:0000256" key="1">
    <source>
        <dbReference type="SAM" id="MobiDB-lite"/>
    </source>
</evidence>
<dbReference type="PANTHER" id="PTHR12299">
    <property type="entry name" value="HYALURONIC ACID-BINDING PROTEIN 4"/>
    <property type="match status" value="1"/>
</dbReference>
<dbReference type="EMBL" id="JAMWBK010000009">
    <property type="protein sequence ID" value="KAJ8902359.1"/>
    <property type="molecule type" value="Genomic_DNA"/>
</dbReference>
<evidence type="ECO:0000259" key="2">
    <source>
        <dbReference type="SMART" id="SM01233"/>
    </source>
</evidence>
<feature type="domain" description="Hyaluronan/mRNA-binding protein" evidence="2">
    <location>
        <begin position="108"/>
        <end position="233"/>
    </location>
</feature>
<feature type="compositionally biased region" description="Basic and acidic residues" evidence="1">
    <location>
        <begin position="84"/>
        <end position="100"/>
    </location>
</feature>
<dbReference type="Pfam" id="PF04774">
    <property type="entry name" value="HABP4_PAI-RBP1"/>
    <property type="match status" value="1"/>
</dbReference>
<sequence>MALVGTNSFALLQDDVEDADENSVNKEALATEKKPASAPAKDTKPAAKDEKATQKRGSSSARGRGKGRGNNDRADYEQGPPMKGQREHRNPRHSDRRDHPSGGMRSAAKREHDRKSGTGRGREVSKRGAGGKYVFGNDKTDARAAEQSANAALQSGADEETAVKAAQLEPTQDEADAANPEEPVEGEEEMEGKVAEEEKDITIEEFEKMKLEASRADDDIFAAPKPRRLINNGDSLGEALKKEETQSAQPQTPKKSPKSKKSPAEVKNTATADFFASQNAKPSGRRGDRDNRRGNDGNRGGYSGRSRQTPAPRVDDVSAFPSLGG</sequence>
<dbReference type="SMART" id="SM01233">
    <property type="entry name" value="HABP4_PAI-RBP1"/>
    <property type="match status" value="1"/>
</dbReference>
<name>A0AAV8UIN8_9RHOD</name>
<feature type="region of interest" description="Disordered" evidence="1">
    <location>
        <begin position="1"/>
        <end position="325"/>
    </location>
</feature>
<organism evidence="3 4">
    <name type="scientific">Rhodosorus marinus</name>
    <dbReference type="NCBI Taxonomy" id="101924"/>
    <lineage>
        <taxon>Eukaryota</taxon>
        <taxon>Rhodophyta</taxon>
        <taxon>Stylonematophyceae</taxon>
        <taxon>Stylonematales</taxon>
        <taxon>Stylonemataceae</taxon>
        <taxon>Rhodosorus</taxon>
    </lineage>
</organism>
<dbReference type="AlphaFoldDB" id="A0AAV8UIN8"/>
<feature type="compositionally biased region" description="Basic and acidic residues" evidence="1">
    <location>
        <begin position="191"/>
        <end position="218"/>
    </location>
</feature>
<proteinExistence type="predicted"/>
<dbReference type="InterPro" id="IPR039764">
    <property type="entry name" value="HABP4/SERBP1-like"/>
</dbReference>
<dbReference type="GO" id="GO:0005737">
    <property type="term" value="C:cytoplasm"/>
    <property type="evidence" value="ECO:0007669"/>
    <property type="project" value="TreeGrafter"/>
</dbReference>
<feature type="compositionally biased region" description="Basic and acidic residues" evidence="1">
    <location>
        <begin position="29"/>
        <end position="53"/>
    </location>
</feature>
<gene>
    <name evidence="3" type="ORF">NDN08_006766</name>
</gene>
<feature type="compositionally biased region" description="Basic and acidic residues" evidence="1">
    <location>
        <begin position="285"/>
        <end position="296"/>
    </location>
</feature>
<accession>A0AAV8UIN8</accession>
<dbReference type="InterPro" id="IPR006861">
    <property type="entry name" value="HABP4_PAIRBP1-bd"/>
</dbReference>
<evidence type="ECO:0000313" key="3">
    <source>
        <dbReference type="EMBL" id="KAJ8902359.1"/>
    </source>
</evidence>
<dbReference type="Proteomes" id="UP001157974">
    <property type="component" value="Unassembled WGS sequence"/>
</dbReference>
<reference evidence="3 4" key="1">
    <citation type="journal article" date="2023" name="Nat. Commun.">
        <title>Origin of minicircular mitochondrial genomes in red algae.</title>
        <authorList>
            <person name="Lee Y."/>
            <person name="Cho C.H."/>
            <person name="Lee Y.M."/>
            <person name="Park S.I."/>
            <person name="Yang J.H."/>
            <person name="West J.A."/>
            <person name="Bhattacharya D."/>
            <person name="Yoon H.S."/>
        </authorList>
    </citation>
    <scope>NUCLEOTIDE SEQUENCE [LARGE SCALE GENOMIC DNA]</scope>
    <source>
        <strain evidence="3 4">CCMP1338</strain>
        <tissue evidence="3">Whole cell</tissue>
    </source>
</reference>
<dbReference type="GO" id="GO:0005634">
    <property type="term" value="C:nucleus"/>
    <property type="evidence" value="ECO:0007669"/>
    <property type="project" value="TreeGrafter"/>
</dbReference>
<feature type="compositionally biased region" description="Polar residues" evidence="1">
    <location>
        <begin position="1"/>
        <end position="10"/>
    </location>
</feature>
<protein>
    <recommendedName>
        <fullName evidence="2">Hyaluronan/mRNA-binding protein domain-containing protein</fullName>
    </recommendedName>
</protein>
<keyword evidence="4" id="KW-1185">Reference proteome</keyword>
<dbReference type="GO" id="GO:0003723">
    <property type="term" value="F:RNA binding"/>
    <property type="evidence" value="ECO:0007669"/>
    <property type="project" value="InterPro"/>
</dbReference>
<comment type="caution">
    <text evidence="3">The sequence shown here is derived from an EMBL/GenBank/DDBJ whole genome shotgun (WGS) entry which is preliminary data.</text>
</comment>